<dbReference type="GO" id="GO:0004467">
    <property type="term" value="F:long-chain fatty acid-CoA ligase activity"/>
    <property type="evidence" value="ECO:0007669"/>
    <property type="project" value="UniProtKB-EC"/>
</dbReference>
<keyword evidence="6" id="KW-0436">Ligase</keyword>
<protein>
    <submittedName>
        <fullName evidence="6">AMP-dependent synthetase and ligase</fullName>
    </submittedName>
</protein>
<comment type="catalytic activity">
    <reaction evidence="3">
        <text>a long-chain fatty acid + ATP + CoA = a long-chain fatty acyl-CoA + AMP + diphosphate</text>
        <dbReference type="Rhea" id="RHEA:15421"/>
        <dbReference type="ChEBI" id="CHEBI:30616"/>
        <dbReference type="ChEBI" id="CHEBI:33019"/>
        <dbReference type="ChEBI" id="CHEBI:57287"/>
        <dbReference type="ChEBI" id="CHEBI:57560"/>
        <dbReference type="ChEBI" id="CHEBI:83139"/>
        <dbReference type="ChEBI" id="CHEBI:456215"/>
        <dbReference type="EC" id="6.2.1.3"/>
    </reaction>
    <physiologicalReaction direction="left-to-right" evidence="3">
        <dbReference type="Rhea" id="RHEA:15422"/>
    </physiologicalReaction>
</comment>
<sequence length="594" mass="64678">MITLKKFTLAEVPELSAKQFASRPALSMVGGSVFTYQDFERESRSIAESLLHAGVKKGDRVALLAENSPHWVMTYFGIARAGGIVVPILTDFIPAQICNIIDHSGARIVFVSEKLRAKLSDLPKDIEVRNVKTGRPFEEPGASPESASARTLFPDVEADDLAMIVYTSGTTGLSKGVMLTHRNILSNATACKSIIVLRRTDRLLSILPLAHAYEFTIGTVIALLSGSHIHYLDRPPAASVLIPALQAVRPTIMLSVPLVIEKIYRSSIKPTLDGMKLYKSPILRPLIIRFAGMKLMKTFGGKLRFFGVGGAPLAADVEEFLKKAHFPYAIGYGLTETAPLLAGCGPRTTHLRSTGPALKGVQLRIADPRPDTGEGEIQAKGPNIFKGYWKDEARTREVFTDDGWFRTGDLGYIDEKGRLFIRGRSKTMILSASGENIYPEEIESIINQSPEVAESLVVEDEGGLTALVYLKSEVLENLEARLQDGLDAAGALSARVSQAISSAEKSVAGTVSHAVVDVEKAVEHLLENIRKEANSKLAAFSRIQNVKIHREPFEKTPTQKIKRFLYGKKKEGSREQGAAGDNHASSGIHQAGKS</sequence>
<dbReference type="Gene3D" id="3.30.300.30">
    <property type="match status" value="1"/>
</dbReference>
<dbReference type="Pfam" id="PF00501">
    <property type="entry name" value="AMP-binding"/>
    <property type="match status" value="1"/>
</dbReference>
<dbReference type="SUPFAM" id="SSF56801">
    <property type="entry name" value="Acetyl-CoA synthetase-like"/>
    <property type="match status" value="1"/>
</dbReference>
<dbReference type="InterPro" id="IPR042099">
    <property type="entry name" value="ANL_N_sf"/>
</dbReference>
<reference evidence="6" key="1">
    <citation type="submission" date="2017-02" db="EMBL/GenBank/DDBJ databases">
        <authorList>
            <person name="Regsiter A."/>
            <person name="William W."/>
        </authorList>
    </citation>
    <scope>NUCLEOTIDE SEQUENCE</scope>
    <source>
        <strain evidence="6">Bib</strain>
    </source>
</reference>
<dbReference type="GO" id="GO:0005524">
    <property type="term" value="F:ATP binding"/>
    <property type="evidence" value="ECO:0007669"/>
    <property type="project" value="UniProtKB-KW"/>
</dbReference>
<evidence type="ECO:0000256" key="3">
    <source>
        <dbReference type="ARBA" id="ARBA00024484"/>
    </source>
</evidence>
<evidence type="ECO:0000259" key="5">
    <source>
        <dbReference type="Pfam" id="PF00501"/>
    </source>
</evidence>
<gene>
    <name evidence="6" type="ORF">SPIROBIBN47_370014</name>
</gene>
<organism evidence="6">
    <name type="scientific">uncultured spirochete</name>
    <dbReference type="NCBI Taxonomy" id="156406"/>
    <lineage>
        <taxon>Bacteria</taxon>
        <taxon>Pseudomonadati</taxon>
        <taxon>Spirochaetota</taxon>
        <taxon>Spirochaetia</taxon>
        <taxon>Spirochaetales</taxon>
        <taxon>environmental samples</taxon>
    </lineage>
</organism>
<keyword evidence="1" id="KW-0547">Nucleotide-binding</keyword>
<evidence type="ECO:0000256" key="1">
    <source>
        <dbReference type="ARBA" id="ARBA00022741"/>
    </source>
</evidence>
<dbReference type="GO" id="GO:0016020">
    <property type="term" value="C:membrane"/>
    <property type="evidence" value="ECO:0007669"/>
    <property type="project" value="TreeGrafter"/>
</dbReference>
<dbReference type="PANTHER" id="PTHR43272:SF33">
    <property type="entry name" value="AMP-BINDING DOMAIN-CONTAINING PROTEIN-RELATED"/>
    <property type="match status" value="1"/>
</dbReference>
<dbReference type="InterPro" id="IPR000873">
    <property type="entry name" value="AMP-dep_synth/lig_dom"/>
</dbReference>
<dbReference type="InterPro" id="IPR045851">
    <property type="entry name" value="AMP-bd_C_sf"/>
</dbReference>
<feature type="compositionally biased region" description="Polar residues" evidence="4">
    <location>
        <begin position="583"/>
        <end position="594"/>
    </location>
</feature>
<dbReference type="AlphaFoldDB" id="A0A3P3XKP4"/>
<dbReference type="EMBL" id="FWDM01000031">
    <property type="protein sequence ID" value="SLM14907.1"/>
    <property type="molecule type" value="Genomic_DNA"/>
</dbReference>
<keyword evidence="2" id="KW-0067">ATP-binding</keyword>
<name>A0A3P3XKP4_9SPIR</name>
<evidence type="ECO:0000256" key="4">
    <source>
        <dbReference type="SAM" id="MobiDB-lite"/>
    </source>
</evidence>
<accession>A0A3P3XKP4</accession>
<evidence type="ECO:0000256" key="2">
    <source>
        <dbReference type="ARBA" id="ARBA00022840"/>
    </source>
</evidence>
<feature type="domain" description="AMP-dependent synthetase/ligase" evidence="5">
    <location>
        <begin position="16"/>
        <end position="389"/>
    </location>
</feature>
<evidence type="ECO:0000313" key="6">
    <source>
        <dbReference type="EMBL" id="SLM14907.1"/>
    </source>
</evidence>
<dbReference type="InterPro" id="IPR020845">
    <property type="entry name" value="AMP-binding_CS"/>
</dbReference>
<dbReference type="PROSITE" id="PS00455">
    <property type="entry name" value="AMP_BINDING"/>
    <property type="match status" value="1"/>
</dbReference>
<proteinExistence type="predicted"/>
<dbReference type="PANTHER" id="PTHR43272">
    <property type="entry name" value="LONG-CHAIN-FATTY-ACID--COA LIGASE"/>
    <property type="match status" value="1"/>
</dbReference>
<feature type="region of interest" description="Disordered" evidence="4">
    <location>
        <begin position="559"/>
        <end position="594"/>
    </location>
</feature>
<dbReference type="Gene3D" id="3.40.50.12780">
    <property type="entry name" value="N-terminal domain of ligase-like"/>
    <property type="match status" value="1"/>
</dbReference>